<comment type="caution">
    <text evidence="1">The sequence shown here is derived from an EMBL/GenBank/DDBJ whole genome shotgun (WGS) entry which is preliminary data.</text>
</comment>
<protein>
    <submittedName>
        <fullName evidence="1">Uncharacterized protein</fullName>
    </submittedName>
</protein>
<organism evidence="1">
    <name type="scientific">marine sediment metagenome</name>
    <dbReference type="NCBI Taxonomy" id="412755"/>
    <lineage>
        <taxon>unclassified sequences</taxon>
        <taxon>metagenomes</taxon>
        <taxon>ecological metagenomes</taxon>
    </lineage>
</organism>
<reference evidence="1" key="1">
    <citation type="journal article" date="2014" name="Front. Microbiol.">
        <title>High frequency of phylogenetically diverse reductive dehalogenase-homologous genes in deep subseafloor sedimentary metagenomes.</title>
        <authorList>
            <person name="Kawai M."/>
            <person name="Futagami T."/>
            <person name="Toyoda A."/>
            <person name="Takaki Y."/>
            <person name="Nishi S."/>
            <person name="Hori S."/>
            <person name="Arai W."/>
            <person name="Tsubouchi T."/>
            <person name="Morono Y."/>
            <person name="Uchiyama I."/>
            <person name="Ito T."/>
            <person name="Fujiyama A."/>
            <person name="Inagaki F."/>
            <person name="Takami H."/>
        </authorList>
    </citation>
    <scope>NUCLEOTIDE SEQUENCE</scope>
    <source>
        <strain evidence="1">Expedition CK06-06</strain>
    </source>
</reference>
<accession>X1F179</accession>
<name>X1F179_9ZZZZ</name>
<sequence>MVINKLKKEIKSRKRISKEQDYVVSSIVKEPSFLKKKISSNLDHSTKISYSSKEKQDKLSVKSIFSNKIFKPKASEIKSNIIVSELEEWKINKKFYKSINKSIKKLEWIKYNLKIKTKRLKNKNIPNLSQSLTNATNLIEEAL</sequence>
<dbReference type="EMBL" id="BART01036791">
    <property type="protein sequence ID" value="GAH14553.1"/>
    <property type="molecule type" value="Genomic_DNA"/>
</dbReference>
<dbReference type="AlphaFoldDB" id="X1F179"/>
<evidence type="ECO:0000313" key="1">
    <source>
        <dbReference type="EMBL" id="GAH14553.1"/>
    </source>
</evidence>
<feature type="non-terminal residue" evidence="1">
    <location>
        <position position="143"/>
    </location>
</feature>
<gene>
    <name evidence="1" type="ORF">S01H4_61878</name>
</gene>
<proteinExistence type="predicted"/>